<comment type="similarity">
    <text evidence="2">Belongs to the aldo/keto reductase family.</text>
</comment>
<reference evidence="15" key="1">
    <citation type="submission" date="2025-08" db="UniProtKB">
        <authorList>
            <consortium name="Ensembl"/>
        </authorList>
    </citation>
    <scope>IDENTIFICATION</scope>
</reference>
<dbReference type="GO" id="GO:0016491">
    <property type="term" value="F:oxidoreductase activity"/>
    <property type="evidence" value="ECO:0007669"/>
    <property type="project" value="UniProtKB-KW"/>
</dbReference>
<feature type="active site" description="Proton donor" evidence="11">
    <location>
        <position position="42"/>
    </location>
</feature>
<evidence type="ECO:0000256" key="8">
    <source>
        <dbReference type="ARBA" id="ARBA00038955"/>
    </source>
</evidence>
<comment type="subunit">
    <text evidence="3">Monomer.</text>
</comment>
<evidence type="ECO:0000259" key="14">
    <source>
        <dbReference type="Pfam" id="PF00248"/>
    </source>
</evidence>
<name>A0A2K5F6A6_AOTNA</name>
<dbReference type="STRING" id="37293.ENSANAP00000040991"/>
<evidence type="ECO:0000256" key="3">
    <source>
        <dbReference type="ARBA" id="ARBA00011245"/>
    </source>
</evidence>
<keyword evidence="16" id="KW-1185">Reference proteome</keyword>
<dbReference type="InterPro" id="IPR020471">
    <property type="entry name" value="AKR"/>
</dbReference>
<evidence type="ECO:0000313" key="16">
    <source>
        <dbReference type="Proteomes" id="UP000233020"/>
    </source>
</evidence>
<dbReference type="PROSITE" id="PS00063">
    <property type="entry name" value="ALDOKETO_REDUCTASE_3"/>
    <property type="match status" value="1"/>
</dbReference>
<keyword evidence="5" id="KW-0521">NADP</keyword>
<comment type="catalytic activity">
    <reaction evidence="9">
        <text>prostaglandin F2alpha + NADP(+) = prostaglandin H2 + NADPH + H(+)</text>
        <dbReference type="Rhea" id="RHEA:45312"/>
        <dbReference type="ChEBI" id="CHEBI:15378"/>
        <dbReference type="ChEBI" id="CHEBI:57404"/>
        <dbReference type="ChEBI" id="CHEBI:57405"/>
        <dbReference type="ChEBI" id="CHEBI:57783"/>
        <dbReference type="ChEBI" id="CHEBI:58349"/>
    </reaction>
</comment>
<dbReference type="Ensembl" id="ENSANAT00000059103.1">
    <property type="protein sequence ID" value="ENSANAP00000040991.1"/>
    <property type="gene ID" value="ENSANAG00000037824.1"/>
</dbReference>
<evidence type="ECO:0000256" key="9">
    <source>
        <dbReference type="ARBA" id="ARBA00050342"/>
    </source>
</evidence>
<dbReference type="Gene3D" id="3.20.20.100">
    <property type="entry name" value="NADP-dependent oxidoreductase domain"/>
    <property type="match status" value="1"/>
</dbReference>
<evidence type="ECO:0000256" key="6">
    <source>
        <dbReference type="ARBA" id="ARBA00023002"/>
    </source>
</evidence>
<dbReference type="OMA" id="WGYDIFE"/>
<protein>
    <recommendedName>
        <fullName evidence="8">aldose reductase</fullName>
        <ecNumber evidence="8">1.1.1.21</ecNumber>
    </recommendedName>
    <alternativeName>
        <fullName evidence="7">Aldehyde reductase</fullName>
    </alternativeName>
</protein>
<evidence type="ECO:0000256" key="1">
    <source>
        <dbReference type="ARBA" id="ARBA00004496"/>
    </source>
</evidence>
<reference evidence="15" key="2">
    <citation type="submission" date="2025-09" db="UniProtKB">
        <authorList>
            <consortium name="Ensembl"/>
        </authorList>
    </citation>
    <scope>IDENTIFICATION</scope>
</reference>
<dbReference type="GO" id="GO:0005737">
    <property type="term" value="C:cytoplasm"/>
    <property type="evidence" value="ECO:0007669"/>
    <property type="project" value="UniProtKB-SubCell"/>
</dbReference>
<evidence type="ECO:0000256" key="13">
    <source>
        <dbReference type="PIRSR" id="PIRSR000097-3"/>
    </source>
</evidence>
<comment type="subcellular location">
    <subcellularLocation>
        <location evidence="1">Cytoplasm</location>
    </subcellularLocation>
</comment>
<proteinExistence type="inferred from homology"/>
<accession>A0A2K5F6A6</accession>
<evidence type="ECO:0000256" key="2">
    <source>
        <dbReference type="ARBA" id="ARBA00007905"/>
    </source>
</evidence>
<evidence type="ECO:0000313" key="15">
    <source>
        <dbReference type="Ensembl" id="ENSANAP00000040991.1"/>
    </source>
</evidence>
<dbReference type="InterPro" id="IPR018170">
    <property type="entry name" value="Aldo/ket_reductase_CS"/>
</dbReference>
<dbReference type="FunFam" id="3.20.20.100:FF:000009">
    <property type="entry name" value="Aldo-keto reductase family 1 member B1"/>
    <property type="match status" value="1"/>
</dbReference>
<evidence type="ECO:0000256" key="5">
    <source>
        <dbReference type="ARBA" id="ARBA00022857"/>
    </source>
</evidence>
<keyword evidence="6" id="KW-0560">Oxidoreductase</keyword>
<dbReference type="PIRSF" id="PIRSF000097">
    <property type="entry name" value="AKR"/>
    <property type="match status" value="1"/>
</dbReference>
<dbReference type="InterPro" id="IPR023210">
    <property type="entry name" value="NADP_OxRdtase_dom"/>
</dbReference>
<dbReference type="PANTHER" id="PTHR11732">
    <property type="entry name" value="ALDO/KETO REDUCTASE"/>
    <property type="match status" value="1"/>
</dbReference>
<evidence type="ECO:0000256" key="7">
    <source>
        <dbReference type="ARBA" id="ARBA00029846"/>
    </source>
</evidence>
<keyword evidence="4" id="KW-0963">Cytoplasm</keyword>
<evidence type="ECO:0000256" key="10">
    <source>
        <dbReference type="ARBA" id="ARBA00051000"/>
    </source>
</evidence>
<dbReference type="PRINTS" id="PR00069">
    <property type="entry name" value="ALDKETRDTASE"/>
</dbReference>
<comment type="catalytic activity">
    <reaction evidence="10">
        <text>an alditol + NADP(+) = an aldose + NADPH + H(+)</text>
        <dbReference type="Rhea" id="RHEA:12789"/>
        <dbReference type="Rhea" id="RHEA-COMP:9554"/>
        <dbReference type="Rhea" id="RHEA-COMP:9555"/>
        <dbReference type="ChEBI" id="CHEBI:15378"/>
        <dbReference type="ChEBI" id="CHEBI:15693"/>
        <dbReference type="ChEBI" id="CHEBI:17522"/>
        <dbReference type="ChEBI" id="CHEBI:57783"/>
        <dbReference type="ChEBI" id="CHEBI:58349"/>
        <dbReference type="EC" id="1.1.1.21"/>
    </reaction>
</comment>
<evidence type="ECO:0000256" key="11">
    <source>
        <dbReference type="PIRSR" id="PIRSR000097-1"/>
    </source>
</evidence>
<dbReference type="AlphaFoldDB" id="A0A2K5F6A6"/>
<dbReference type="Pfam" id="PF00248">
    <property type="entry name" value="Aldo_ket_red"/>
    <property type="match status" value="1"/>
</dbReference>
<feature type="binding site" evidence="12">
    <location>
        <position position="104"/>
    </location>
    <ligand>
        <name>substrate</name>
    </ligand>
</feature>
<dbReference type="InterPro" id="IPR036812">
    <property type="entry name" value="NAD(P)_OxRdtase_dom_sf"/>
</dbReference>
<dbReference type="SUPFAM" id="SSF51430">
    <property type="entry name" value="NAD(P)-linked oxidoreductase"/>
    <property type="match status" value="1"/>
</dbReference>
<dbReference type="Proteomes" id="UP000233020">
    <property type="component" value="Unplaced"/>
</dbReference>
<evidence type="ECO:0000256" key="4">
    <source>
        <dbReference type="ARBA" id="ARBA00022490"/>
    </source>
</evidence>
<dbReference type="GeneTree" id="ENSGT00940000153272"/>
<feature type="site" description="Lowers pKa of active site Tyr" evidence="13">
    <location>
        <position position="71"/>
    </location>
</feature>
<organism evidence="15 16">
    <name type="scientific">Aotus nancymaae</name>
    <name type="common">Ma's night monkey</name>
    <dbReference type="NCBI Taxonomy" id="37293"/>
    <lineage>
        <taxon>Eukaryota</taxon>
        <taxon>Metazoa</taxon>
        <taxon>Chordata</taxon>
        <taxon>Craniata</taxon>
        <taxon>Vertebrata</taxon>
        <taxon>Euteleostomi</taxon>
        <taxon>Mammalia</taxon>
        <taxon>Eutheria</taxon>
        <taxon>Euarchontoglires</taxon>
        <taxon>Primates</taxon>
        <taxon>Haplorrhini</taxon>
        <taxon>Platyrrhini</taxon>
        <taxon>Aotidae</taxon>
        <taxon>Aotus</taxon>
    </lineage>
</organism>
<dbReference type="EC" id="1.1.1.21" evidence="8"/>
<feature type="domain" description="NADP-dependent oxidoreductase" evidence="14">
    <location>
        <begin position="15"/>
        <end position="265"/>
    </location>
</feature>
<sequence>MASHLVCHPWAGHLEVPSRQETEAVKVAINIGYHHVDCAHVYQNENEVRVAIQEKLREQVVKREVLFIVSKVWCTYHEKGLVKGACLRTLSDLKLDYLDLYLIHWPTGFKDTNILDTWAAMEELVDEGLVKATGISNFNHLQVGRILNKPGLKYKPAVNQIECHPFLTQEKLIQYCQSKDIVVTTYSPLSSPDRPWAKPKDPSLLEDPRIKASADKHSKTTAQVLIRFPMQRNLVVIPKSVTPERIAENFKVFDLELSSQDMTTLLSYNRNWRVCALVSCASHKDYPFRKEF</sequence>
<evidence type="ECO:0000256" key="12">
    <source>
        <dbReference type="PIRSR" id="PIRSR000097-2"/>
    </source>
</evidence>